<gene>
    <name evidence="1" type="ORF">K1T71_010847</name>
</gene>
<name>A0ACC1CQ78_9NEOP</name>
<evidence type="ECO:0000313" key="2">
    <source>
        <dbReference type="Proteomes" id="UP000824533"/>
    </source>
</evidence>
<accession>A0ACC1CQ78</accession>
<keyword evidence="2" id="KW-1185">Reference proteome</keyword>
<reference evidence="1 2" key="1">
    <citation type="journal article" date="2021" name="Front. Genet.">
        <title>Chromosome-Level Genome Assembly Reveals Significant Gene Expansion in the Toll and IMD Signaling Pathways of Dendrolimus kikuchii.</title>
        <authorList>
            <person name="Zhou J."/>
            <person name="Wu P."/>
            <person name="Xiong Z."/>
            <person name="Liu N."/>
            <person name="Zhao N."/>
            <person name="Ji M."/>
            <person name="Qiu Y."/>
            <person name="Yang B."/>
        </authorList>
    </citation>
    <scope>NUCLEOTIDE SEQUENCE [LARGE SCALE GENOMIC DNA]</scope>
    <source>
        <strain evidence="1">Ann1</strain>
    </source>
</reference>
<dbReference type="EMBL" id="CM034405">
    <property type="protein sequence ID" value="KAJ0173698.1"/>
    <property type="molecule type" value="Genomic_DNA"/>
</dbReference>
<organism evidence="1 2">
    <name type="scientific">Dendrolimus kikuchii</name>
    <dbReference type="NCBI Taxonomy" id="765133"/>
    <lineage>
        <taxon>Eukaryota</taxon>
        <taxon>Metazoa</taxon>
        <taxon>Ecdysozoa</taxon>
        <taxon>Arthropoda</taxon>
        <taxon>Hexapoda</taxon>
        <taxon>Insecta</taxon>
        <taxon>Pterygota</taxon>
        <taxon>Neoptera</taxon>
        <taxon>Endopterygota</taxon>
        <taxon>Lepidoptera</taxon>
        <taxon>Glossata</taxon>
        <taxon>Ditrysia</taxon>
        <taxon>Bombycoidea</taxon>
        <taxon>Lasiocampidae</taxon>
        <taxon>Dendrolimus</taxon>
    </lineage>
</organism>
<evidence type="ECO:0000313" key="1">
    <source>
        <dbReference type="EMBL" id="KAJ0173698.1"/>
    </source>
</evidence>
<dbReference type="Proteomes" id="UP000824533">
    <property type="component" value="Linkage Group LG19"/>
</dbReference>
<protein>
    <submittedName>
        <fullName evidence="1">Uncharacterized protein</fullName>
    </submittedName>
</protein>
<comment type="caution">
    <text evidence="1">The sequence shown here is derived from an EMBL/GenBank/DDBJ whole genome shotgun (WGS) entry which is preliminary data.</text>
</comment>
<proteinExistence type="predicted"/>
<sequence length="122" mass="13721">MYLALESGSSILMKFHLTDVAIRSKIWSAKTQLKGSGVTLSEFLTKYRHDLFMRARQEFGISKCWSRDGVVFVLGQDGSRHSISRIEDLSVINPTQTTAMPVLPAFASKEQQPTTRRMAAKK</sequence>